<dbReference type="Pfam" id="PF11074">
    <property type="entry name" value="DUF2779"/>
    <property type="match status" value="1"/>
</dbReference>
<reference evidence="2" key="1">
    <citation type="submission" date="2011-11" db="EMBL/GenBank/DDBJ databases">
        <title>Complete genome sequence of Candidatus Mycoplasma haemominutum.</title>
        <authorList>
            <person name="Barker E.N."/>
            <person name="Darby A.C."/>
            <person name="Helps C.R."/>
            <person name="Peters I.R."/>
            <person name="Hughes M.A."/>
            <person name="Radford A.D."/>
            <person name="Novacco M."/>
            <person name="Boretti F."/>
            <person name="Hofmann-Lehmann R."/>
            <person name="Tasker S."/>
        </authorList>
    </citation>
    <scope>NUCLEOTIDE SEQUENCE</scope>
    <source>
        <strain evidence="2">Birmingham 1</strain>
    </source>
</reference>
<organism evidence="2">
    <name type="scientific">Candidatus Mycoplasma haematominutum 'Birmingham 1'</name>
    <dbReference type="NCBI Taxonomy" id="1116213"/>
    <lineage>
        <taxon>Bacteria</taxon>
        <taxon>Bacillati</taxon>
        <taxon>Mycoplasmatota</taxon>
        <taxon>Mollicutes</taxon>
        <taxon>Mycoplasmataceae</taxon>
        <taxon>Mycoplasma</taxon>
    </lineage>
</organism>
<dbReference type="KEGG" id="mhb:MHM_02710"/>
<dbReference type="EMBL" id="HE613254">
    <property type="protein sequence ID" value="CCE66789.1"/>
    <property type="molecule type" value="Genomic_DNA"/>
</dbReference>
<reference evidence="2" key="2">
    <citation type="submission" date="2011-11" db="EMBL/GenBank/DDBJ databases">
        <authorList>
            <person name="Barker E."/>
        </authorList>
    </citation>
    <scope>NUCLEOTIDE SEQUENCE</scope>
    <source>
        <strain evidence="2">Birmingham 1</strain>
    </source>
</reference>
<proteinExistence type="predicted"/>
<name>G8C391_9MOLU</name>
<dbReference type="InterPro" id="IPR021301">
    <property type="entry name" value="DUF2779"/>
</dbReference>
<feature type="domain" description="DUF2779" evidence="1">
    <location>
        <begin position="23"/>
        <end position="151"/>
    </location>
</feature>
<protein>
    <recommendedName>
        <fullName evidence="1">DUF2779 domain-containing protein</fullName>
    </recommendedName>
</protein>
<dbReference type="HOGENOM" id="CLU_893366_0_0_14"/>
<sequence length="311" mass="36206">MFSREGEELLKNKILNVRWKVYYDFESWENMLTQLSVQIFREESLFSQRDLIKDPASSDEDFYTECIQELVAPINKEIDLNAYSRKPLDNLIAQLQSKVVYVAFNKTFECTWLSKLSQMVFSERDCPKSIFCILIRELTVDLSDWFRLSAYSSLNLIGPLLGSHTLKKLAGVVQVEGRKQYDQLEWVQEGRTASLLYLYFYAEIFNIDNIQRLCNEQLSPSHWIKGESERNLKEWTKISALLKEYCYYDVQNMVDGVNWLKKQYAANKASLVSQTEILSTVAWLKSLSATQLEKLLGSYIGLQDAPRESRS</sequence>
<gene>
    <name evidence="2" type="ORF">MHM_02710</name>
</gene>
<accession>G8C391</accession>
<dbReference type="PATRIC" id="fig|1116213.3.peg.287"/>
<dbReference type="AlphaFoldDB" id="G8C391"/>
<evidence type="ECO:0000313" key="2">
    <source>
        <dbReference type="EMBL" id="CCE66789.1"/>
    </source>
</evidence>
<evidence type="ECO:0000259" key="1">
    <source>
        <dbReference type="Pfam" id="PF11074"/>
    </source>
</evidence>